<name>A0ABQ6MW20_9STRA</name>
<proteinExistence type="predicted"/>
<evidence type="ECO:0000256" key="6">
    <source>
        <dbReference type="SAM" id="Coils"/>
    </source>
</evidence>
<dbReference type="PANTHER" id="PTHR14871:SF1">
    <property type="entry name" value="DYNEIN REGULATORY COMPLEX PROTEIN 9"/>
    <property type="match status" value="1"/>
</dbReference>
<protein>
    <recommendedName>
        <fullName evidence="9">Dynein regulatory complex protein 9</fullName>
    </recommendedName>
</protein>
<keyword evidence="8" id="KW-1185">Reference proteome</keyword>
<evidence type="ECO:0000256" key="4">
    <source>
        <dbReference type="ARBA" id="ARBA00023212"/>
    </source>
</evidence>
<dbReference type="PANTHER" id="PTHR14871">
    <property type="entry name" value="DYNEIN REGULATORY COMPLEX PROTEIN 9"/>
    <property type="match status" value="1"/>
</dbReference>
<dbReference type="Proteomes" id="UP001165060">
    <property type="component" value="Unassembled WGS sequence"/>
</dbReference>
<comment type="caution">
    <text evidence="7">The sequence shown here is derived from an EMBL/GenBank/DDBJ whole genome shotgun (WGS) entry which is preliminary data.</text>
</comment>
<evidence type="ECO:0000256" key="3">
    <source>
        <dbReference type="ARBA" id="ARBA00022490"/>
    </source>
</evidence>
<evidence type="ECO:0000313" key="8">
    <source>
        <dbReference type="Proteomes" id="UP001165060"/>
    </source>
</evidence>
<comment type="subcellular location">
    <subcellularLocation>
        <location evidence="2">Cell projection</location>
    </subcellularLocation>
    <subcellularLocation>
        <location evidence="1">Cytoplasm</location>
        <location evidence="1">Cytoskeleton</location>
    </subcellularLocation>
</comment>
<dbReference type="EMBL" id="BRYB01004581">
    <property type="protein sequence ID" value="GMI33707.1"/>
    <property type="molecule type" value="Genomic_DNA"/>
</dbReference>
<evidence type="ECO:0000313" key="7">
    <source>
        <dbReference type="EMBL" id="GMI33707.1"/>
    </source>
</evidence>
<evidence type="ECO:0000256" key="1">
    <source>
        <dbReference type="ARBA" id="ARBA00004245"/>
    </source>
</evidence>
<keyword evidence="6" id="KW-0175">Coiled coil</keyword>
<dbReference type="InterPro" id="IPR042618">
    <property type="entry name" value="IQCG"/>
</dbReference>
<sequence>MPGPASSLPHGNTASLSASTLAASRTTALLTEAISKLQFLGSIAPDVLQHRDSLTAFVGGEISRIIGKQRALENRYEELITERGALKGLANKTKYKAVQVEIQDVSNSLRESTKSLCRNLKDNPNIAGNLVKIHRERTELADVLTSTIAELAAGSGASTLAQRVTSDAAAMSAQKNVLAQERATALRVAQLDADLRSERAAHASEVAGQRREMAGLKEQLMGIRTRASVDVRFQRAEANAKSASVLREFRQREAGLDRSIQELRAKQKVEATVSKESARFLAKRQKGLREELGRWEERYDKDLAELTARHAKLQATRDANFATLAHLRARREQELARASAEEEARKAEEEAAAAAKELKVKMDNAATMIAAFGRLFLKRQKEKGGGGGKKGG</sequence>
<feature type="non-terminal residue" evidence="7">
    <location>
        <position position="392"/>
    </location>
</feature>
<reference evidence="7 8" key="1">
    <citation type="journal article" date="2023" name="Commun. Biol.">
        <title>Genome analysis of Parmales, the sister group of diatoms, reveals the evolutionary specialization of diatoms from phago-mixotrophs to photoautotrophs.</title>
        <authorList>
            <person name="Ban H."/>
            <person name="Sato S."/>
            <person name="Yoshikawa S."/>
            <person name="Yamada K."/>
            <person name="Nakamura Y."/>
            <person name="Ichinomiya M."/>
            <person name="Sato N."/>
            <person name="Blanc-Mathieu R."/>
            <person name="Endo H."/>
            <person name="Kuwata A."/>
            <person name="Ogata H."/>
        </authorList>
    </citation>
    <scope>NUCLEOTIDE SEQUENCE [LARGE SCALE GENOMIC DNA]</scope>
</reference>
<keyword evidence="4" id="KW-0206">Cytoskeleton</keyword>
<feature type="coiled-coil region" evidence="6">
    <location>
        <begin position="296"/>
        <end position="364"/>
    </location>
</feature>
<gene>
    <name evidence="7" type="ORF">TeGR_g14450</name>
</gene>
<evidence type="ECO:0000256" key="5">
    <source>
        <dbReference type="ARBA" id="ARBA00023273"/>
    </source>
</evidence>
<keyword evidence="5" id="KW-0966">Cell projection</keyword>
<evidence type="ECO:0000256" key="2">
    <source>
        <dbReference type="ARBA" id="ARBA00004316"/>
    </source>
</evidence>
<keyword evidence="3" id="KW-0963">Cytoplasm</keyword>
<accession>A0ABQ6MW20</accession>
<organism evidence="7 8">
    <name type="scientific">Tetraparma gracilis</name>
    <dbReference type="NCBI Taxonomy" id="2962635"/>
    <lineage>
        <taxon>Eukaryota</taxon>
        <taxon>Sar</taxon>
        <taxon>Stramenopiles</taxon>
        <taxon>Ochrophyta</taxon>
        <taxon>Bolidophyceae</taxon>
        <taxon>Parmales</taxon>
        <taxon>Triparmaceae</taxon>
        <taxon>Tetraparma</taxon>
    </lineage>
</organism>
<evidence type="ECO:0008006" key="9">
    <source>
        <dbReference type="Google" id="ProtNLM"/>
    </source>
</evidence>